<gene>
    <name evidence="1" type="ORF">SAMN02745165_00533</name>
</gene>
<reference evidence="1 2" key="1">
    <citation type="submission" date="2016-11" db="EMBL/GenBank/DDBJ databases">
        <authorList>
            <person name="Jaros S."/>
            <person name="Januszkiewicz K."/>
            <person name="Wedrychowicz H."/>
        </authorList>
    </citation>
    <scope>NUCLEOTIDE SEQUENCE [LARGE SCALE GENOMIC DNA]</scope>
    <source>
        <strain evidence="1 2">DSM 5091</strain>
    </source>
</reference>
<dbReference type="Gene3D" id="2.40.160.10">
    <property type="entry name" value="Porin"/>
    <property type="match status" value="1"/>
</dbReference>
<evidence type="ECO:0000313" key="1">
    <source>
        <dbReference type="EMBL" id="SHI60572.1"/>
    </source>
</evidence>
<evidence type="ECO:0000313" key="2">
    <source>
        <dbReference type="Proteomes" id="UP000184171"/>
    </source>
</evidence>
<accession>A0A1M6CHS3</accession>
<name>A0A1M6CHS3_MALRU</name>
<organism evidence="1 2">
    <name type="scientific">Malonomonas rubra DSM 5091</name>
    <dbReference type="NCBI Taxonomy" id="1122189"/>
    <lineage>
        <taxon>Bacteria</taxon>
        <taxon>Pseudomonadati</taxon>
        <taxon>Thermodesulfobacteriota</taxon>
        <taxon>Desulfuromonadia</taxon>
        <taxon>Desulfuromonadales</taxon>
        <taxon>Geopsychrobacteraceae</taxon>
        <taxon>Malonomonas</taxon>
    </lineage>
</organism>
<evidence type="ECO:0008006" key="3">
    <source>
        <dbReference type="Google" id="ProtNLM"/>
    </source>
</evidence>
<sequence>MKKIQLFVLTLLFLLLATPLLAFDLAESLQIHGFVSQGYMSSSNNNFLTESRSGSYEFTDLGLNLNWMALDNLRLGGQAFYRNLGNYSEDNITLDWALVDYQPSDWLGVRLGKVKMPLGLYNETRDSDFLQPMIFLPQSIYDESRRDTNLAYIGGGLYGNLPVGSWGDIDYHVFTGESTYPDDSILTQSTNNSISESIRKNKTNPLLPDSFESSERKSDGLYGGAIVFNSAAHDLRLGFSLFRSKNNVYVNGSSTPLMENTVKRKFVFSLEYLWRDWMFVSEYGETDRKTSQAGKVTMDGPSQSWYVMLSYAPFERWTFTVLYDEFYRLKYDRDGSTKPQSPSYTAWRKDLGGAIRYEINDDWVLKAEYHYIDGSAMQLNVVNPDKAYPDRYWSYFAAKLSYSF</sequence>
<keyword evidence="2" id="KW-1185">Reference proteome</keyword>
<dbReference type="AlphaFoldDB" id="A0A1M6CHS3"/>
<dbReference type="InterPro" id="IPR023614">
    <property type="entry name" value="Porin_dom_sf"/>
</dbReference>
<proteinExistence type="predicted"/>
<dbReference type="Proteomes" id="UP000184171">
    <property type="component" value="Unassembled WGS sequence"/>
</dbReference>
<dbReference type="SUPFAM" id="SSF56935">
    <property type="entry name" value="Porins"/>
    <property type="match status" value="1"/>
</dbReference>
<dbReference type="RefSeq" id="WP_072905240.1">
    <property type="nucleotide sequence ID" value="NZ_FQZT01000001.1"/>
</dbReference>
<dbReference type="EMBL" id="FQZT01000001">
    <property type="protein sequence ID" value="SHI60572.1"/>
    <property type="molecule type" value="Genomic_DNA"/>
</dbReference>
<dbReference type="STRING" id="1122189.SAMN02745165_00533"/>
<protein>
    <recommendedName>
        <fullName evidence="3">Phosphate-selective porin O and P</fullName>
    </recommendedName>
</protein>
<dbReference type="OrthoDB" id="197869at2"/>